<name>A0A2D0N7Y0_FLAN2</name>
<gene>
    <name evidence="1" type="ORF">CRP01_21710</name>
</gene>
<protein>
    <recommendedName>
        <fullName evidence="3">DUF3179 domain-containing protein</fullName>
    </recommendedName>
</protein>
<proteinExistence type="predicted"/>
<dbReference type="RefSeq" id="WP_099152195.1">
    <property type="nucleotide sequence ID" value="NZ_PDUD01000025.1"/>
</dbReference>
<accession>A0A2D0N7Y0</accession>
<dbReference type="EMBL" id="PDUD01000025">
    <property type="protein sequence ID" value="PHN04622.1"/>
    <property type="molecule type" value="Genomic_DNA"/>
</dbReference>
<dbReference type="AlphaFoldDB" id="A0A2D0N7Y0"/>
<dbReference type="Proteomes" id="UP000223913">
    <property type="component" value="Unassembled WGS sequence"/>
</dbReference>
<evidence type="ECO:0000313" key="1">
    <source>
        <dbReference type="EMBL" id="PHN04622.1"/>
    </source>
</evidence>
<dbReference type="InterPro" id="IPR021516">
    <property type="entry name" value="DUF3179"/>
</dbReference>
<evidence type="ECO:0000313" key="2">
    <source>
        <dbReference type="Proteomes" id="UP000223913"/>
    </source>
</evidence>
<organism evidence="1 2">
    <name type="scientific">Flavilitoribacter nigricans (strain ATCC 23147 / DSM 23189 / NBRC 102662 / NCIMB 1420 / SS-2)</name>
    <name type="common">Lewinella nigricans</name>
    <dbReference type="NCBI Taxonomy" id="1122177"/>
    <lineage>
        <taxon>Bacteria</taxon>
        <taxon>Pseudomonadati</taxon>
        <taxon>Bacteroidota</taxon>
        <taxon>Saprospiria</taxon>
        <taxon>Saprospirales</taxon>
        <taxon>Lewinellaceae</taxon>
        <taxon>Flavilitoribacter</taxon>
    </lineage>
</organism>
<dbReference type="OrthoDB" id="9806357at2"/>
<keyword evidence="2" id="KW-1185">Reference proteome</keyword>
<dbReference type="Pfam" id="PF11376">
    <property type="entry name" value="DUF3179"/>
    <property type="match status" value="1"/>
</dbReference>
<evidence type="ECO:0008006" key="3">
    <source>
        <dbReference type="Google" id="ProtNLM"/>
    </source>
</evidence>
<sequence>MSGRILLVGVLMAVGLFVQCAKDGPVPVPPEEPDPVDPPEWLIPEDEILDGGPGRDGIPALFSPFFISAEEATYLADEDIVLGLKFGGEIRAYPHLILDWHEIVNDRLGEEHICITYCPLTGTGVAWDRKLNGELTDFVISGLLYNSNMIAYNRETDSNWSQMLLRCVNGEQIGERIKTYQLIETTWKTWKTLWPETKVLSRATGHNQNYNTYPYGNYRTNNNTLIFPVDIEDNRLPWKERVLGVVSGGSAKAFRFETLPETGIGVINDGLPGKNIVVAGSREKELLVAFGRKLDDGKNLTFTPVQDALPVIMTDQEGNRWNIFGEAVSGPRQGTKLPHVDAFIGYWVAWGAFYPGLKFR</sequence>
<reference evidence="1 2" key="1">
    <citation type="submission" date="2017-10" db="EMBL/GenBank/DDBJ databases">
        <title>The draft genome sequence of Lewinella nigricans NBRC 102662.</title>
        <authorList>
            <person name="Wang K."/>
        </authorList>
    </citation>
    <scope>NUCLEOTIDE SEQUENCE [LARGE SCALE GENOMIC DNA]</scope>
    <source>
        <strain evidence="1 2">NBRC 102662</strain>
    </source>
</reference>
<comment type="caution">
    <text evidence="1">The sequence shown here is derived from an EMBL/GenBank/DDBJ whole genome shotgun (WGS) entry which is preliminary data.</text>
</comment>